<accession>A0A0C3M6X8</accession>
<dbReference type="HOGENOM" id="CLU_2672926_0_0_1"/>
<dbReference type="AlphaFoldDB" id="A0A0C3M6X8"/>
<reference evidence="1 2" key="1">
    <citation type="submission" date="2014-04" db="EMBL/GenBank/DDBJ databases">
        <authorList>
            <consortium name="DOE Joint Genome Institute"/>
            <person name="Kuo A."/>
            <person name="Girlanda M."/>
            <person name="Perotto S."/>
            <person name="Kohler A."/>
            <person name="Nagy L.G."/>
            <person name="Floudas D."/>
            <person name="Copeland A."/>
            <person name="Barry K.W."/>
            <person name="Cichocki N."/>
            <person name="Veneault-Fourrey C."/>
            <person name="LaButti K."/>
            <person name="Lindquist E.A."/>
            <person name="Lipzen A."/>
            <person name="Lundell T."/>
            <person name="Morin E."/>
            <person name="Murat C."/>
            <person name="Sun H."/>
            <person name="Tunlid A."/>
            <person name="Henrissat B."/>
            <person name="Grigoriev I.V."/>
            <person name="Hibbett D.S."/>
            <person name="Martin F."/>
            <person name="Nordberg H.P."/>
            <person name="Cantor M.N."/>
            <person name="Hua S.X."/>
        </authorList>
    </citation>
    <scope>NUCLEOTIDE SEQUENCE [LARGE SCALE GENOMIC DNA]</scope>
    <source>
        <strain evidence="1 2">MUT 4182</strain>
    </source>
</reference>
<gene>
    <name evidence="1" type="ORF">M407DRAFT_169665</name>
</gene>
<reference evidence="2" key="2">
    <citation type="submission" date="2015-01" db="EMBL/GenBank/DDBJ databases">
        <title>Evolutionary Origins and Diversification of the Mycorrhizal Mutualists.</title>
        <authorList>
            <consortium name="DOE Joint Genome Institute"/>
            <consortium name="Mycorrhizal Genomics Consortium"/>
            <person name="Kohler A."/>
            <person name="Kuo A."/>
            <person name="Nagy L.G."/>
            <person name="Floudas D."/>
            <person name="Copeland A."/>
            <person name="Barry K.W."/>
            <person name="Cichocki N."/>
            <person name="Veneault-Fourrey C."/>
            <person name="LaButti K."/>
            <person name="Lindquist E.A."/>
            <person name="Lipzen A."/>
            <person name="Lundell T."/>
            <person name="Morin E."/>
            <person name="Murat C."/>
            <person name="Riley R."/>
            <person name="Ohm R."/>
            <person name="Sun H."/>
            <person name="Tunlid A."/>
            <person name="Henrissat B."/>
            <person name="Grigoriev I.V."/>
            <person name="Hibbett D.S."/>
            <person name="Martin F."/>
        </authorList>
    </citation>
    <scope>NUCLEOTIDE SEQUENCE [LARGE SCALE GENOMIC DNA]</scope>
    <source>
        <strain evidence="2">MUT 4182</strain>
    </source>
</reference>
<keyword evidence="2" id="KW-1185">Reference proteome</keyword>
<organism evidence="1 2">
    <name type="scientific">Tulasnella calospora MUT 4182</name>
    <dbReference type="NCBI Taxonomy" id="1051891"/>
    <lineage>
        <taxon>Eukaryota</taxon>
        <taxon>Fungi</taxon>
        <taxon>Dikarya</taxon>
        <taxon>Basidiomycota</taxon>
        <taxon>Agaricomycotina</taxon>
        <taxon>Agaricomycetes</taxon>
        <taxon>Cantharellales</taxon>
        <taxon>Tulasnellaceae</taxon>
        <taxon>Tulasnella</taxon>
    </lineage>
</organism>
<sequence length="75" mass="8862">MIRDAGMYWDLTEKSLVAGLEKCISAHRMVKACIYNKNLYVCVTSRRESDREQRLRKYLINISQTKRWSPILIPT</sequence>
<evidence type="ECO:0000313" key="2">
    <source>
        <dbReference type="Proteomes" id="UP000054248"/>
    </source>
</evidence>
<dbReference type="Proteomes" id="UP000054248">
    <property type="component" value="Unassembled WGS sequence"/>
</dbReference>
<protein>
    <submittedName>
        <fullName evidence="1">Uncharacterized protein</fullName>
    </submittedName>
</protein>
<dbReference type="EMBL" id="KN822983">
    <property type="protein sequence ID" value="KIO29392.1"/>
    <property type="molecule type" value="Genomic_DNA"/>
</dbReference>
<evidence type="ECO:0000313" key="1">
    <source>
        <dbReference type="EMBL" id="KIO29392.1"/>
    </source>
</evidence>
<proteinExistence type="predicted"/>
<name>A0A0C3M6X8_9AGAM</name>